<gene>
    <name evidence="2" type="ORF">ParKJ_34625</name>
</gene>
<dbReference type="RefSeq" id="WP_315697396.1">
    <property type="nucleotide sequence ID" value="NZ_JANSLM010000018.1"/>
</dbReference>
<accession>A0AAP5QF06</accession>
<sequence length="164" mass="16663">MFAALEPLLKSCGTLKLTLKMKGDEMVVFVMPEGEAKDATLRQPLVMTASAAELDAGFVDHLTTYSGAHASLAEQVAATTAILGEAQKTQVTKATKALAGKGSRAALPAPGNPPANASDPDDDDDSESSDSDSESSARLAVETASAPAPALPAASGTDLTSLFD</sequence>
<feature type="compositionally biased region" description="Low complexity" evidence="1">
    <location>
        <begin position="144"/>
        <end position="155"/>
    </location>
</feature>
<protein>
    <submittedName>
        <fullName evidence="2">PRTRC system protein E</fullName>
    </submittedName>
</protein>
<dbReference type="NCBIfam" id="TIGR03741">
    <property type="entry name" value="PRTRC_E"/>
    <property type="match status" value="1"/>
</dbReference>
<feature type="compositionally biased region" description="Acidic residues" evidence="1">
    <location>
        <begin position="119"/>
        <end position="133"/>
    </location>
</feature>
<evidence type="ECO:0000313" key="3">
    <source>
        <dbReference type="Proteomes" id="UP001246473"/>
    </source>
</evidence>
<proteinExistence type="predicted"/>
<reference evidence="2" key="1">
    <citation type="submission" date="2022-08" db="EMBL/GenBank/DDBJ databases">
        <authorList>
            <person name="Kim S.-J."/>
        </authorList>
    </citation>
    <scope>NUCLEOTIDE SEQUENCE</scope>
    <source>
        <strain evidence="2">KJ</strain>
    </source>
</reference>
<name>A0AAP5QF06_9BURK</name>
<evidence type="ECO:0000256" key="1">
    <source>
        <dbReference type="SAM" id="MobiDB-lite"/>
    </source>
</evidence>
<feature type="compositionally biased region" description="Low complexity" evidence="1">
    <location>
        <begin position="105"/>
        <end position="118"/>
    </location>
</feature>
<organism evidence="2 3">
    <name type="scientific">Paraburkholderia fungorum</name>
    <dbReference type="NCBI Taxonomy" id="134537"/>
    <lineage>
        <taxon>Bacteria</taxon>
        <taxon>Pseudomonadati</taxon>
        <taxon>Pseudomonadota</taxon>
        <taxon>Betaproteobacteria</taxon>
        <taxon>Burkholderiales</taxon>
        <taxon>Burkholderiaceae</taxon>
        <taxon>Paraburkholderia</taxon>
    </lineage>
</organism>
<dbReference type="InterPro" id="IPR022273">
    <property type="entry name" value="PRTRC_protein-E"/>
</dbReference>
<dbReference type="Proteomes" id="UP001246473">
    <property type="component" value="Unassembled WGS sequence"/>
</dbReference>
<dbReference type="EMBL" id="JANSLM010000018">
    <property type="protein sequence ID" value="MDT8842573.1"/>
    <property type="molecule type" value="Genomic_DNA"/>
</dbReference>
<evidence type="ECO:0000313" key="2">
    <source>
        <dbReference type="EMBL" id="MDT8842573.1"/>
    </source>
</evidence>
<comment type="caution">
    <text evidence="2">The sequence shown here is derived from an EMBL/GenBank/DDBJ whole genome shotgun (WGS) entry which is preliminary data.</text>
</comment>
<feature type="region of interest" description="Disordered" evidence="1">
    <location>
        <begin position="94"/>
        <end position="164"/>
    </location>
</feature>
<dbReference type="AlphaFoldDB" id="A0AAP5QF06"/>